<protein>
    <recommendedName>
        <fullName evidence="6">Scytalone dehydratase-like domain-containing protein</fullName>
    </recommendedName>
</protein>
<dbReference type="Proteomes" id="UP000091967">
    <property type="component" value="Unassembled WGS sequence"/>
</dbReference>
<comment type="similarity">
    <text evidence="1 3">Belongs to the scytalone dehydratase family.</text>
</comment>
<comment type="caution">
    <text evidence="7">The sequence shown here is derived from an EMBL/GenBank/DDBJ whole genome shotgun (WGS) entry which is preliminary data.</text>
</comment>
<dbReference type="AlphaFoldDB" id="A0A1B8AB36"/>
<dbReference type="Gene3D" id="3.10.450.50">
    <property type="match status" value="1"/>
</dbReference>
<dbReference type="Pfam" id="PF02982">
    <property type="entry name" value="Scytalone_dh"/>
    <property type="match status" value="1"/>
</dbReference>
<name>A0A1B8AB36_FUSPO</name>
<dbReference type="InterPro" id="IPR004235">
    <property type="entry name" value="Scytalone_dehydratase"/>
</dbReference>
<feature type="active site" evidence="4">
    <location>
        <position position="105"/>
    </location>
</feature>
<proteinExistence type="inferred from homology"/>
<reference evidence="7 8" key="1">
    <citation type="submission" date="2016-06" db="EMBL/GenBank/DDBJ databases">
        <title>Living apart together: crosstalk between the core and supernumerary genomes in a fungal plant pathogen.</title>
        <authorList>
            <person name="Vanheule A."/>
            <person name="Audenaert K."/>
            <person name="Warris S."/>
            <person name="Van De Geest H."/>
            <person name="Schijlen E."/>
            <person name="Hofte M."/>
            <person name="De Saeger S."/>
            <person name="Haesaert G."/>
            <person name="Waalwijk C."/>
            <person name="Van Der Lee T."/>
        </authorList>
    </citation>
    <scope>NUCLEOTIDE SEQUENCE [LARGE SCALE GENOMIC DNA]</scope>
    <source>
        <strain evidence="7 8">2516</strain>
    </source>
</reference>
<evidence type="ECO:0000313" key="7">
    <source>
        <dbReference type="EMBL" id="OBS17691.1"/>
    </source>
</evidence>
<evidence type="ECO:0000256" key="2">
    <source>
        <dbReference type="ARBA" id="ARBA00023239"/>
    </source>
</evidence>
<dbReference type="STRING" id="36050.A0A1B8AB36"/>
<accession>A0A1B8AB36</accession>
<gene>
    <name evidence="7" type="ORF">FPOA_09424</name>
</gene>
<evidence type="ECO:0000313" key="8">
    <source>
        <dbReference type="Proteomes" id="UP000091967"/>
    </source>
</evidence>
<dbReference type="SUPFAM" id="SSF54427">
    <property type="entry name" value="NTF2-like"/>
    <property type="match status" value="1"/>
</dbReference>
<sequence length="161" mass="18061">MTTSRVDPADALQLAAITFDWGDSLDTKDWARLEAILAPELNVDYAEVTGQSWDAMPAKDFIAMVSAPSFVGDPLVDTQHFIGGSKYEAISTDRVVGKHQLRAAHQRYTRTDKTVVEARGHCHALMQHTYVKIEGEWKLAGLKPKIYWTEFDFDKIFKSGS</sequence>
<dbReference type="EMBL" id="LYXU01000004">
    <property type="protein sequence ID" value="OBS17691.1"/>
    <property type="molecule type" value="Genomic_DNA"/>
</dbReference>
<evidence type="ECO:0000256" key="4">
    <source>
        <dbReference type="PIRSR" id="PIRSR024851-50"/>
    </source>
</evidence>
<dbReference type="InterPro" id="IPR049884">
    <property type="entry name" value="Scytalone_dh"/>
</dbReference>
<feature type="active site" evidence="4">
    <location>
        <position position="80"/>
    </location>
</feature>
<dbReference type="GO" id="GO:0030411">
    <property type="term" value="F:scytalone dehydratase activity"/>
    <property type="evidence" value="ECO:0007669"/>
    <property type="project" value="InterPro"/>
</dbReference>
<dbReference type="GO" id="GO:0006582">
    <property type="term" value="P:melanin metabolic process"/>
    <property type="evidence" value="ECO:0007669"/>
    <property type="project" value="InterPro"/>
</dbReference>
<evidence type="ECO:0000259" key="6">
    <source>
        <dbReference type="Pfam" id="PF02982"/>
    </source>
</evidence>
<evidence type="ECO:0000256" key="1">
    <source>
        <dbReference type="ARBA" id="ARBA00008584"/>
    </source>
</evidence>
<keyword evidence="8" id="KW-1185">Reference proteome</keyword>
<dbReference type="PIRSF" id="PIRSF024851">
    <property type="entry name" value="SCD1"/>
    <property type="match status" value="1"/>
</dbReference>
<evidence type="ECO:0000256" key="5">
    <source>
        <dbReference type="PIRSR" id="PIRSR024851-51"/>
    </source>
</evidence>
<feature type="domain" description="Scytalone dehydratase-like" evidence="6">
    <location>
        <begin position="9"/>
        <end position="160"/>
    </location>
</feature>
<dbReference type="InterPro" id="IPR032710">
    <property type="entry name" value="NTF2-like_dom_sf"/>
</dbReference>
<evidence type="ECO:0000256" key="3">
    <source>
        <dbReference type="PIRNR" id="PIRNR024851"/>
    </source>
</evidence>
<keyword evidence="2 3" id="KW-0456">Lyase</keyword>
<organism evidence="7 8">
    <name type="scientific">Fusarium poae</name>
    <dbReference type="NCBI Taxonomy" id="36050"/>
    <lineage>
        <taxon>Eukaryota</taxon>
        <taxon>Fungi</taxon>
        <taxon>Dikarya</taxon>
        <taxon>Ascomycota</taxon>
        <taxon>Pezizomycotina</taxon>
        <taxon>Sordariomycetes</taxon>
        <taxon>Hypocreomycetidae</taxon>
        <taxon>Hypocreales</taxon>
        <taxon>Nectriaceae</taxon>
        <taxon>Fusarium</taxon>
    </lineage>
</organism>
<dbReference type="OMA" id="TVRWNEY"/>
<feature type="binding site" evidence="5">
    <location>
        <position position="45"/>
    </location>
    <ligand>
        <name>substrate</name>
    </ligand>
</feature>